<dbReference type="InterPro" id="IPR012675">
    <property type="entry name" value="Beta-grasp_dom_sf"/>
</dbReference>
<dbReference type="InterPro" id="IPR036683">
    <property type="entry name" value="CO_DH_flav_C_dom_sf"/>
</dbReference>
<dbReference type="InterPro" id="IPR016166">
    <property type="entry name" value="FAD-bd_PCMH"/>
</dbReference>
<evidence type="ECO:0000256" key="5">
    <source>
        <dbReference type="SAM" id="MobiDB-lite"/>
    </source>
</evidence>
<dbReference type="GO" id="GO:0071949">
    <property type="term" value="F:FAD binding"/>
    <property type="evidence" value="ECO:0007669"/>
    <property type="project" value="InterPro"/>
</dbReference>
<dbReference type="SUPFAM" id="SSF47741">
    <property type="entry name" value="CO dehydrogenase ISP C-domain like"/>
    <property type="match status" value="1"/>
</dbReference>
<evidence type="ECO:0000256" key="3">
    <source>
        <dbReference type="ARBA" id="ARBA00022827"/>
    </source>
</evidence>
<dbReference type="InterPro" id="IPR002888">
    <property type="entry name" value="2Fe-2S-bd"/>
</dbReference>
<dbReference type="PROSITE" id="PS51387">
    <property type="entry name" value="FAD_PCMH"/>
    <property type="match status" value="1"/>
</dbReference>
<feature type="region of interest" description="Disordered" evidence="5">
    <location>
        <begin position="64"/>
        <end position="84"/>
    </location>
</feature>
<dbReference type="InterPro" id="IPR005107">
    <property type="entry name" value="CO_DH_flav_C"/>
</dbReference>
<evidence type="ECO:0000259" key="6">
    <source>
        <dbReference type="PROSITE" id="PS51387"/>
    </source>
</evidence>
<dbReference type="GO" id="GO:0005506">
    <property type="term" value="F:iron ion binding"/>
    <property type="evidence" value="ECO:0007669"/>
    <property type="project" value="InterPro"/>
</dbReference>
<dbReference type="SMART" id="SM01092">
    <property type="entry name" value="CO_deh_flav_C"/>
    <property type="match status" value="1"/>
</dbReference>
<dbReference type="Gene3D" id="3.30.465.10">
    <property type="match status" value="1"/>
</dbReference>
<dbReference type="Pfam" id="PF00941">
    <property type="entry name" value="FAD_binding_5"/>
    <property type="match status" value="1"/>
</dbReference>
<sequence>MLKGIIRMKVLVNNTWVSPKTFSGRPALDFIRMEMNLRGTKEGCREGDCGACAVMLGEPLPLKSGGGTRQAAAPGGKDGGTGAADRERRIWVPRYRAVPSCLLALGDLAGKHLITIEGLSSVSGGLSPVMGAFLEENASQCGFCSPGFIISLSAWLAESEKLDIQGALKAVDGNLCRCTGYGAIRRAAERLTRDFADLPEDRMARLRVLVERAVLPSSVLDYAASVGTPLAEEENLAGDKLAEARTILGGGTDFYVRNPEPEEGFSPLLLGTSRAYSEIARVDSDGRHWLRLGAALRIADFFASEAVRENIPGIEEFETQFASSLVRNLATLGGNIVNASPVADLSAMLLGLGAWVELGSLSGAGRERRRQSLDSFFIGYKKTAMEAGEFVAAILLPASSEGSEFAGSGAYDGEQGGKSLTGRFEGGIGFGARGGRLFFSFEKAAKRDNLDIAAVNTAMSFRMDDAFARSVRISAGGVAEVPLLLGKAASAMEGSRIKGAKAKDLAELCRTVRKLAEEELRPIDDVRGSASYRRSMIGRLVQAHFLRFFARDGIAEELEP</sequence>
<dbReference type="AlphaFoldDB" id="A0A652ZYX8"/>
<name>A0A652ZYX8_9SPIR</name>
<evidence type="ECO:0000256" key="2">
    <source>
        <dbReference type="ARBA" id="ARBA00022723"/>
    </source>
</evidence>
<dbReference type="GO" id="GO:0051537">
    <property type="term" value="F:2 iron, 2 sulfur cluster binding"/>
    <property type="evidence" value="ECO:0007669"/>
    <property type="project" value="InterPro"/>
</dbReference>
<dbReference type="SUPFAM" id="SSF55447">
    <property type="entry name" value="CO dehydrogenase flavoprotein C-terminal domain-like"/>
    <property type="match status" value="1"/>
</dbReference>
<keyword evidence="3" id="KW-0274">FAD</keyword>
<dbReference type="SUPFAM" id="SSF54292">
    <property type="entry name" value="2Fe-2S ferredoxin-like"/>
    <property type="match status" value="1"/>
</dbReference>
<evidence type="ECO:0000256" key="4">
    <source>
        <dbReference type="ARBA" id="ARBA00023004"/>
    </source>
</evidence>
<dbReference type="InterPro" id="IPR016169">
    <property type="entry name" value="FAD-bd_PCMH_sub2"/>
</dbReference>
<evidence type="ECO:0000256" key="1">
    <source>
        <dbReference type="ARBA" id="ARBA00022630"/>
    </source>
</evidence>
<accession>A0A652ZYX8</accession>
<dbReference type="Pfam" id="PF01799">
    <property type="entry name" value="Fer2_2"/>
    <property type="match status" value="1"/>
</dbReference>
<keyword evidence="1" id="KW-0285">Flavoprotein</keyword>
<organism evidence="7">
    <name type="scientific">uncultured Spirochaetota bacterium</name>
    <dbReference type="NCBI Taxonomy" id="460511"/>
    <lineage>
        <taxon>Bacteria</taxon>
        <taxon>Pseudomonadati</taxon>
        <taxon>Spirochaetota</taxon>
        <taxon>environmental samples</taxon>
    </lineage>
</organism>
<dbReference type="InterPro" id="IPR036884">
    <property type="entry name" value="2Fe-2S-bd_dom_sf"/>
</dbReference>
<dbReference type="InterPro" id="IPR036318">
    <property type="entry name" value="FAD-bd_PCMH-like_sf"/>
</dbReference>
<protein>
    <submittedName>
        <fullName evidence="7">Putative Xanthine dehydrogenase, iron-sulfur cluster and FAD-binding subunit A</fullName>
    </submittedName>
</protein>
<dbReference type="PANTHER" id="PTHR45444">
    <property type="entry name" value="XANTHINE DEHYDROGENASE"/>
    <property type="match status" value="1"/>
</dbReference>
<keyword evidence="4" id="KW-0408">Iron</keyword>
<dbReference type="Gene3D" id="3.10.20.30">
    <property type="match status" value="1"/>
</dbReference>
<dbReference type="InterPro" id="IPR006058">
    <property type="entry name" value="2Fe2S_fd_BS"/>
</dbReference>
<evidence type="ECO:0000313" key="7">
    <source>
        <dbReference type="EMBL" id="VBB40995.1"/>
    </source>
</evidence>
<dbReference type="InterPro" id="IPR016208">
    <property type="entry name" value="Ald_Oxase/xanthine_DH-like"/>
</dbReference>
<dbReference type="EMBL" id="UPXP01000034">
    <property type="protein sequence ID" value="VBB40995.1"/>
    <property type="molecule type" value="Genomic_DNA"/>
</dbReference>
<dbReference type="Pfam" id="PF03450">
    <property type="entry name" value="CO_deh_flav_C"/>
    <property type="match status" value="1"/>
</dbReference>
<dbReference type="PROSITE" id="PS00197">
    <property type="entry name" value="2FE2S_FER_1"/>
    <property type="match status" value="1"/>
</dbReference>
<proteinExistence type="predicted"/>
<dbReference type="InterPro" id="IPR002346">
    <property type="entry name" value="Mopterin_DH_FAD-bd"/>
</dbReference>
<dbReference type="InterPro" id="IPR036010">
    <property type="entry name" value="2Fe-2S_ferredoxin-like_sf"/>
</dbReference>
<keyword evidence="2" id="KW-0479">Metal-binding</keyword>
<dbReference type="GO" id="GO:0016491">
    <property type="term" value="F:oxidoreductase activity"/>
    <property type="evidence" value="ECO:0007669"/>
    <property type="project" value="InterPro"/>
</dbReference>
<gene>
    <name evidence="7" type="ORF">TRIP_E50027</name>
</gene>
<reference evidence="7" key="1">
    <citation type="submission" date="2018-07" db="EMBL/GenBank/DDBJ databases">
        <authorList>
            <consortium name="Genoscope - CEA"/>
            <person name="William W."/>
        </authorList>
    </citation>
    <scope>NUCLEOTIDE SEQUENCE</scope>
    <source>
        <strain evidence="7">IK1</strain>
    </source>
</reference>
<dbReference type="Gene3D" id="1.10.150.120">
    <property type="entry name" value="[2Fe-2S]-binding domain"/>
    <property type="match status" value="1"/>
</dbReference>
<feature type="domain" description="FAD-binding PCMH-type" evidence="6">
    <location>
        <begin position="218"/>
        <end position="401"/>
    </location>
</feature>
<dbReference type="PANTHER" id="PTHR45444:SF3">
    <property type="entry name" value="XANTHINE DEHYDROGENASE"/>
    <property type="match status" value="1"/>
</dbReference>
<dbReference type="SUPFAM" id="SSF56176">
    <property type="entry name" value="FAD-binding/transporter-associated domain-like"/>
    <property type="match status" value="1"/>
</dbReference>
<dbReference type="Gene3D" id="3.30.390.50">
    <property type="entry name" value="CO dehydrogenase flavoprotein, C-terminal domain"/>
    <property type="match status" value="1"/>
</dbReference>